<comment type="caution">
    <text evidence="1">The sequence shown here is derived from an EMBL/GenBank/DDBJ whole genome shotgun (WGS) entry which is preliminary data.</text>
</comment>
<gene>
    <name evidence="1" type="ORF">I4F81_004305</name>
</gene>
<dbReference type="Proteomes" id="UP000798662">
    <property type="component" value="Chromosome 1"/>
</dbReference>
<proteinExistence type="predicted"/>
<keyword evidence="2" id="KW-1185">Reference proteome</keyword>
<name>A0ACC3BVF8_PYRYE</name>
<reference evidence="1" key="1">
    <citation type="submission" date="2019-11" db="EMBL/GenBank/DDBJ databases">
        <title>Nori genome reveals adaptations in red seaweeds to the harsh intertidal environment.</title>
        <authorList>
            <person name="Wang D."/>
            <person name="Mao Y."/>
        </authorList>
    </citation>
    <scope>NUCLEOTIDE SEQUENCE</scope>
    <source>
        <tissue evidence="1">Gametophyte</tissue>
    </source>
</reference>
<sequence length="227" mass="25226">MASANYKISKGKGLATTELEERIAQALVDLEASSTELKPELRELSISGAKEVDLPGGKSAIVVFVPFRLLTKYHKVQTRLVRELEKKFSGKHMVILAQRRIVSAERKGGRLAPQKRPRSRTLTAVHQGLLEDLVFPTDIVGQRTRYKTDGSRLLKVHLDPKEQTNSEHKTETFSAVYKKLTGKDVTFDDYRRDQVADAVAEKVPLLLSVLTTSGSCRTGCAWVAVPV</sequence>
<dbReference type="EMBL" id="CM020618">
    <property type="protein sequence ID" value="KAK1861725.1"/>
    <property type="molecule type" value="Genomic_DNA"/>
</dbReference>
<evidence type="ECO:0000313" key="1">
    <source>
        <dbReference type="EMBL" id="KAK1861725.1"/>
    </source>
</evidence>
<evidence type="ECO:0000313" key="2">
    <source>
        <dbReference type="Proteomes" id="UP000798662"/>
    </source>
</evidence>
<organism evidence="1 2">
    <name type="scientific">Pyropia yezoensis</name>
    <name type="common">Susabi-nori</name>
    <name type="synonym">Porphyra yezoensis</name>
    <dbReference type="NCBI Taxonomy" id="2788"/>
    <lineage>
        <taxon>Eukaryota</taxon>
        <taxon>Rhodophyta</taxon>
        <taxon>Bangiophyceae</taxon>
        <taxon>Bangiales</taxon>
        <taxon>Bangiaceae</taxon>
        <taxon>Pyropia</taxon>
    </lineage>
</organism>
<accession>A0ACC3BVF8</accession>
<protein>
    <submittedName>
        <fullName evidence="1">Uncharacterized protein</fullName>
    </submittedName>
</protein>